<dbReference type="RefSeq" id="WP_185001709.1">
    <property type="nucleotide sequence ID" value="NZ_BAAAUI010000022.1"/>
</dbReference>
<dbReference type="EMBL" id="JACHMH010000001">
    <property type="protein sequence ID" value="MBB4675793.1"/>
    <property type="molecule type" value="Genomic_DNA"/>
</dbReference>
<feature type="transmembrane region" description="Helical" evidence="1">
    <location>
        <begin position="181"/>
        <end position="202"/>
    </location>
</feature>
<feature type="transmembrane region" description="Helical" evidence="1">
    <location>
        <begin position="55"/>
        <end position="74"/>
    </location>
</feature>
<feature type="transmembrane region" description="Helical" evidence="1">
    <location>
        <begin position="154"/>
        <end position="175"/>
    </location>
</feature>
<reference evidence="2 3" key="1">
    <citation type="submission" date="2020-08" db="EMBL/GenBank/DDBJ databases">
        <title>Sequencing the genomes of 1000 actinobacteria strains.</title>
        <authorList>
            <person name="Klenk H.-P."/>
        </authorList>
    </citation>
    <scope>NUCLEOTIDE SEQUENCE [LARGE SCALE GENOMIC DNA]</scope>
    <source>
        <strain evidence="2 3">DSM 44230</strain>
    </source>
</reference>
<comment type="caution">
    <text evidence="2">The sequence shown here is derived from an EMBL/GenBank/DDBJ whole genome shotgun (WGS) entry which is preliminary data.</text>
</comment>
<feature type="transmembrane region" description="Helical" evidence="1">
    <location>
        <begin position="12"/>
        <end position="35"/>
    </location>
</feature>
<keyword evidence="1" id="KW-0472">Membrane</keyword>
<evidence type="ECO:0000313" key="3">
    <source>
        <dbReference type="Proteomes" id="UP000533598"/>
    </source>
</evidence>
<dbReference type="Proteomes" id="UP000533598">
    <property type="component" value="Unassembled WGS sequence"/>
</dbReference>
<dbReference type="AlphaFoldDB" id="A0A7W7C774"/>
<organism evidence="2 3">
    <name type="scientific">Crossiella cryophila</name>
    <dbReference type="NCBI Taxonomy" id="43355"/>
    <lineage>
        <taxon>Bacteria</taxon>
        <taxon>Bacillati</taxon>
        <taxon>Actinomycetota</taxon>
        <taxon>Actinomycetes</taxon>
        <taxon>Pseudonocardiales</taxon>
        <taxon>Pseudonocardiaceae</taxon>
        <taxon>Crossiella</taxon>
    </lineage>
</organism>
<keyword evidence="1" id="KW-0812">Transmembrane</keyword>
<accession>A0A7W7C774</accession>
<feature type="transmembrane region" description="Helical" evidence="1">
    <location>
        <begin position="214"/>
        <end position="231"/>
    </location>
</feature>
<name>A0A7W7C774_9PSEU</name>
<feature type="transmembrane region" description="Helical" evidence="1">
    <location>
        <begin position="81"/>
        <end position="103"/>
    </location>
</feature>
<keyword evidence="3" id="KW-1185">Reference proteome</keyword>
<evidence type="ECO:0000313" key="2">
    <source>
        <dbReference type="EMBL" id="MBB4675793.1"/>
    </source>
</evidence>
<proteinExistence type="predicted"/>
<keyword evidence="1" id="KW-1133">Transmembrane helix</keyword>
<feature type="transmembrane region" description="Helical" evidence="1">
    <location>
        <begin position="123"/>
        <end position="147"/>
    </location>
</feature>
<sequence>MTTQPQQFPGRWLGGISLVLGPALLLAGVLTRFGVYFFFPAQLAGYAAEPLRLTVSYSLVAAGLVLLCPAVLALSARIGNAWGAFGTAFVLIGLFARVFHAGVDHLAFRLVDSRQSAVATEVVAAGYGVPHVFSVTAAAAVFGWPLLAFGAYRAGVFGPLGGLALAAMAALPVGVLKGSTISSVVAAAALCLALVPLGVRVLRTGGRPDRAGMVKFAAVVVGAAGLGWLSTMG</sequence>
<evidence type="ECO:0000256" key="1">
    <source>
        <dbReference type="SAM" id="Phobius"/>
    </source>
</evidence>
<protein>
    <submittedName>
        <fullName evidence="2">Uncharacterized protein</fullName>
    </submittedName>
</protein>
<gene>
    <name evidence="2" type="ORF">HNR67_001911</name>
</gene>